<protein>
    <submittedName>
        <fullName evidence="1">ABC transporter ATP-binding protein</fullName>
    </submittedName>
</protein>
<organism evidence="1 2">
    <name type="scientific">Taklimakanibacter albus</name>
    <dbReference type="NCBI Taxonomy" id="2800327"/>
    <lineage>
        <taxon>Bacteria</taxon>
        <taxon>Pseudomonadati</taxon>
        <taxon>Pseudomonadota</taxon>
        <taxon>Alphaproteobacteria</taxon>
        <taxon>Hyphomicrobiales</taxon>
        <taxon>Aestuariivirgaceae</taxon>
        <taxon>Taklimakanibacter</taxon>
    </lineage>
</organism>
<dbReference type="EMBL" id="JAENHL010000007">
    <property type="protein sequence ID" value="MBK1868476.1"/>
    <property type="molecule type" value="Genomic_DNA"/>
</dbReference>
<keyword evidence="1" id="KW-0067">ATP-binding</keyword>
<comment type="caution">
    <text evidence="1">The sequence shown here is derived from an EMBL/GenBank/DDBJ whole genome shotgun (WGS) entry which is preliminary data.</text>
</comment>
<evidence type="ECO:0000313" key="2">
    <source>
        <dbReference type="Proteomes" id="UP000616151"/>
    </source>
</evidence>
<gene>
    <name evidence="1" type="ORF">JHL16_19130</name>
</gene>
<keyword evidence="1" id="KW-0547">Nucleotide-binding</keyword>
<reference evidence="1" key="1">
    <citation type="submission" date="2021-01" db="EMBL/GenBank/DDBJ databases">
        <authorList>
            <person name="Sun Q."/>
        </authorList>
    </citation>
    <scope>NUCLEOTIDE SEQUENCE</scope>
    <source>
        <strain evidence="1">YIM B02566</strain>
    </source>
</reference>
<dbReference type="Proteomes" id="UP000616151">
    <property type="component" value="Unassembled WGS sequence"/>
</dbReference>
<evidence type="ECO:0000313" key="1">
    <source>
        <dbReference type="EMBL" id="MBK1868476.1"/>
    </source>
</evidence>
<name>A0ACC5R7J0_9HYPH</name>
<accession>A0ACC5R7J0</accession>
<sequence length="583" mass="64820">MTSVPPMPPQANDVVVEVKDLSTWFDTGKQVIKAVESLNLTLRRGRTHCIVGESGSGKSITARSILNIVPKPGRIMKGQVLLHGAGTGRDVIDLAALDPKGRQIRSVRGRDISMIFQEPMSSLSPVHTIGQQIMETIQLHRRIGKKEARERAIEVLAQVKIPRPERSIDAYPFEFSGGMRQRAMTAMALICEPKLVIADEPTTALDVTTQAEILDLMKGLQQRHGMALMFITHDMGVVAEIADDVTVMYMGEVVEHGPVNDIFFAPKHPYTQRLLASVRALERRSHRAGPAPKLSNDDAILEVSNVSMNFEARRRFFSRTPKEPPVKALDDVSFTLKRGEVLGIVGESGSGKTTLGRCVLRVLDPSSGRIVFKGRDAEPVDLAALPKSAVKPYWRKMRMIFQDPFSSLNPRMTVFQVIAEPLLNHGMTDRRALETEVAGLLERVGLPREAMWRYPHAFSGGQRQRIGIARTIALRPELIVADEATSALDVSLRAHMLDLLLGLCREFDMSFIFIGHDIGVIRYMCDRVAVMHRGRIVEIGDTDTVCDRPSHAYTRSLISAIPKPDPRLRGKTQRIRYASEVEG</sequence>
<keyword evidence="2" id="KW-1185">Reference proteome</keyword>
<proteinExistence type="predicted"/>